<protein>
    <submittedName>
        <fullName evidence="1">18332_t:CDS:1</fullName>
    </submittedName>
</protein>
<dbReference type="Proteomes" id="UP000789405">
    <property type="component" value="Unassembled WGS sequence"/>
</dbReference>
<name>A0A9N9DLP4_9GLOM</name>
<gene>
    <name evidence="1" type="ORF">DERYTH_LOCUS9889</name>
</gene>
<accession>A0A9N9DLP4</accession>
<keyword evidence="2" id="KW-1185">Reference proteome</keyword>
<proteinExistence type="predicted"/>
<evidence type="ECO:0000313" key="2">
    <source>
        <dbReference type="Proteomes" id="UP000789405"/>
    </source>
</evidence>
<organism evidence="1 2">
    <name type="scientific">Dentiscutata erythropus</name>
    <dbReference type="NCBI Taxonomy" id="1348616"/>
    <lineage>
        <taxon>Eukaryota</taxon>
        <taxon>Fungi</taxon>
        <taxon>Fungi incertae sedis</taxon>
        <taxon>Mucoromycota</taxon>
        <taxon>Glomeromycotina</taxon>
        <taxon>Glomeromycetes</taxon>
        <taxon>Diversisporales</taxon>
        <taxon>Gigasporaceae</taxon>
        <taxon>Dentiscutata</taxon>
    </lineage>
</organism>
<dbReference type="AlphaFoldDB" id="A0A9N9DLP4"/>
<reference evidence="1" key="1">
    <citation type="submission" date="2021-06" db="EMBL/GenBank/DDBJ databases">
        <authorList>
            <person name="Kallberg Y."/>
            <person name="Tangrot J."/>
            <person name="Rosling A."/>
        </authorList>
    </citation>
    <scope>NUCLEOTIDE SEQUENCE</scope>
    <source>
        <strain evidence="1">MA453B</strain>
    </source>
</reference>
<sequence>MKNNRQKQALSYVPPPVMYPEDTSGSRMTRYMGGPTPTSVDTWDNFFEDDSYVAITVNIFLVLNDLLGDNFVFAKQKPSDFACNGRPDVIIE</sequence>
<evidence type="ECO:0000313" key="1">
    <source>
        <dbReference type="EMBL" id="CAG8645424.1"/>
    </source>
</evidence>
<comment type="caution">
    <text evidence="1">The sequence shown here is derived from an EMBL/GenBank/DDBJ whole genome shotgun (WGS) entry which is preliminary data.</text>
</comment>
<dbReference type="OrthoDB" id="2156052at2759"/>
<dbReference type="EMBL" id="CAJVPY010005544">
    <property type="protein sequence ID" value="CAG8645424.1"/>
    <property type="molecule type" value="Genomic_DNA"/>
</dbReference>